<evidence type="ECO:0000256" key="1">
    <source>
        <dbReference type="SAM" id="SignalP"/>
    </source>
</evidence>
<feature type="chain" id="PRO_5020308859" description="T9SS type A sorting domain-containing protein" evidence="1">
    <location>
        <begin position="24"/>
        <end position="139"/>
    </location>
</feature>
<evidence type="ECO:0008006" key="4">
    <source>
        <dbReference type="Google" id="ProtNLM"/>
    </source>
</evidence>
<keyword evidence="1" id="KW-0732">Signal</keyword>
<keyword evidence="3" id="KW-1185">Reference proteome</keyword>
<dbReference type="AlphaFoldDB" id="A0A4R4KBE0"/>
<feature type="signal peptide" evidence="1">
    <location>
        <begin position="1"/>
        <end position="23"/>
    </location>
</feature>
<gene>
    <name evidence="2" type="ORF">EZE20_13605</name>
</gene>
<dbReference type="OrthoDB" id="955668at2"/>
<organism evidence="2 3">
    <name type="scientific">Arundinibacter roseus</name>
    <dbReference type="NCBI Taxonomy" id="2070510"/>
    <lineage>
        <taxon>Bacteria</taxon>
        <taxon>Pseudomonadati</taxon>
        <taxon>Bacteroidota</taxon>
        <taxon>Cytophagia</taxon>
        <taxon>Cytophagales</taxon>
        <taxon>Spirosomataceae</taxon>
        <taxon>Arundinibacter</taxon>
    </lineage>
</organism>
<reference evidence="2 3" key="1">
    <citation type="submission" date="2019-02" db="EMBL/GenBank/DDBJ databases">
        <title>Arundinibacter roseus gen. nov., sp. nov., a new member of the family Cytophagaceae.</title>
        <authorList>
            <person name="Szuroczki S."/>
            <person name="Khayer B."/>
            <person name="Sproer C."/>
            <person name="Toumi M."/>
            <person name="Szabo A."/>
            <person name="Felfoldi T."/>
            <person name="Schumann P."/>
            <person name="Toth E."/>
        </authorList>
    </citation>
    <scope>NUCLEOTIDE SEQUENCE [LARGE SCALE GENOMIC DNA]</scope>
    <source>
        <strain evidence="2 3">DMA-k-7a</strain>
    </source>
</reference>
<evidence type="ECO:0000313" key="2">
    <source>
        <dbReference type="EMBL" id="TDB63976.1"/>
    </source>
</evidence>
<comment type="caution">
    <text evidence="2">The sequence shown here is derived from an EMBL/GenBank/DDBJ whole genome shotgun (WGS) entry which is preliminary data.</text>
</comment>
<dbReference type="RefSeq" id="WP_132118524.1">
    <property type="nucleotide sequence ID" value="NZ_SMJU01000008.1"/>
</dbReference>
<proteinExistence type="predicted"/>
<protein>
    <recommendedName>
        <fullName evidence="4">T9SS type A sorting domain-containing protein</fullName>
    </recommendedName>
</protein>
<name>A0A4R4KBE0_9BACT</name>
<evidence type="ECO:0000313" key="3">
    <source>
        <dbReference type="Proteomes" id="UP000295706"/>
    </source>
</evidence>
<dbReference type="EMBL" id="SMJU01000008">
    <property type="protein sequence ID" value="TDB63976.1"/>
    <property type="molecule type" value="Genomic_DNA"/>
</dbReference>
<accession>A0A4R4KBE0</accession>
<dbReference type="Proteomes" id="UP000295706">
    <property type="component" value="Unassembled WGS sequence"/>
</dbReference>
<sequence>MKNLKKMWAVALCGVLMNGSVWAETTLKPTVQECKNNSCESFQVGMYRVKDSLSMKLLLEKQAGERVVVRLLNQSGETLHEEFLGKKMKKYARSFDFSQIKDGRYTLEISNGDERILKEIRLSTTDLIETPARTLVAVN</sequence>